<keyword evidence="6 8" id="KW-0408">Iron</keyword>
<dbReference type="PRINTS" id="PR00385">
    <property type="entry name" value="P450"/>
</dbReference>
<evidence type="ECO:0000256" key="7">
    <source>
        <dbReference type="ARBA" id="ARBA00023033"/>
    </source>
</evidence>
<dbReference type="CDD" id="cd11072">
    <property type="entry name" value="CYP71-like"/>
    <property type="match status" value="1"/>
</dbReference>
<evidence type="ECO:0000313" key="13">
    <source>
        <dbReference type="Proteomes" id="UP001497516"/>
    </source>
</evidence>
<dbReference type="GO" id="GO:0004497">
    <property type="term" value="F:monooxygenase activity"/>
    <property type="evidence" value="ECO:0007669"/>
    <property type="project" value="UniProtKB-KW"/>
</dbReference>
<dbReference type="InterPro" id="IPR001128">
    <property type="entry name" value="Cyt_P450"/>
</dbReference>
<comment type="cofactor">
    <cofactor evidence="1 8">
        <name>heme</name>
        <dbReference type="ChEBI" id="CHEBI:30413"/>
    </cofactor>
</comment>
<evidence type="ECO:0000256" key="9">
    <source>
        <dbReference type="RuleBase" id="RU000461"/>
    </source>
</evidence>
<sequence length="529" mass="60137">MTMEEEAFGIGHGDEILWNSNIPPLLILIPILFSTIFILRSHLKKKNNNNNKPTFPLPPGPWKLPIIGNIHQLAAPTSAGVPIHRRFADLAKRYGPVMHLKLGETSNVFVSSPESAREFLKTHDHNFSSRPYMPSAEIIFYGAKDIAFCSEGEYLRRMRKICTMELLSEKRVKQLRPIREDEVNKLMKLLSSSAAGEAVNLSRLVVSVGNTMTSRAAFGKIRELEGSFLPVMHRILQALNGFNVGDIFPSSRLLRRISGAERLMKKLHEEADGILQEILDEHVSRRRRRAEGENRAAAEDDEEDLVDVLLNCTDNHLEVKAVVLDIFLAGGDTSPIVIEWVMSELMKNPEVMEKVQREVRHVFDGKGKVMDEAYFSKLHYLKLVIKETFRLHPPVALLIPRECRETVVVDGYQIPAKTRVFVNSWAIGRDPKHWTDPERFLPERFLDSSVDYKGSDFQLLPFGAGRRMCLGMNYGIAVVHLLLANLLYHFDWKLPNEMKPEDLDMFEDSGGTLPRKNSLCLIPIPYHAT</sequence>
<proteinExistence type="inferred from homology"/>
<gene>
    <name evidence="12" type="ORF">LTRI10_LOCUS54080</name>
</gene>
<feature type="transmembrane region" description="Helical" evidence="11">
    <location>
        <begin position="22"/>
        <end position="39"/>
    </location>
</feature>
<reference evidence="12 13" key="1">
    <citation type="submission" date="2024-04" db="EMBL/GenBank/DDBJ databases">
        <authorList>
            <person name="Fracassetti M."/>
        </authorList>
    </citation>
    <scope>NUCLEOTIDE SEQUENCE [LARGE SCALE GENOMIC DNA]</scope>
</reference>
<dbReference type="PANTHER" id="PTHR47955">
    <property type="entry name" value="CYTOCHROME P450 FAMILY 71 PROTEIN"/>
    <property type="match status" value="1"/>
</dbReference>
<keyword evidence="4 8" id="KW-0479">Metal-binding</keyword>
<evidence type="ECO:0000256" key="6">
    <source>
        <dbReference type="ARBA" id="ARBA00023004"/>
    </source>
</evidence>
<keyword evidence="10" id="KW-0175">Coiled coil</keyword>
<accession>A0AAV2GW76</accession>
<keyword evidence="11" id="KW-1133">Transmembrane helix</keyword>
<evidence type="ECO:0008006" key="14">
    <source>
        <dbReference type="Google" id="ProtNLM"/>
    </source>
</evidence>
<evidence type="ECO:0000256" key="10">
    <source>
        <dbReference type="SAM" id="Coils"/>
    </source>
</evidence>
<organism evidence="12 13">
    <name type="scientific">Linum trigynum</name>
    <dbReference type="NCBI Taxonomy" id="586398"/>
    <lineage>
        <taxon>Eukaryota</taxon>
        <taxon>Viridiplantae</taxon>
        <taxon>Streptophyta</taxon>
        <taxon>Embryophyta</taxon>
        <taxon>Tracheophyta</taxon>
        <taxon>Spermatophyta</taxon>
        <taxon>Magnoliopsida</taxon>
        <taxon>eudicotyledons</taxon>
        <taxon>Gunneridae</taxon>
        <taxon>Pentapetalae</taxon>
        <taxon>rosids</taxon>
        <taxon>fabids</taxon>
        <taxon>Malpighiales</taxon>
        <taxon>Linaceae</taxon>
        <taxon>Linum</taxon>
    </lineage>
</organism>
<name>A0AAV2GW76_9ROSI</name>
<keyword evidence="7 9" id="KW-0503">Monooxygenase</keyword>
<dbReference type="PRINTS" id="PR00463">
    <property type="entry name" value="EP450I"/>
</dbReference>
<evidence type="ECO:0000256" key="4">
    <source>
        <dbReference type="ARBA" id="ARBA00022723"/>
    </source>
</evidence>
<dbReference type="InterPro" id="IPR036396">
    <property type="entry name" value="Cyt_P450_sf"/>
</dbReference>
<evidence type="ECO:0000256" key="5">
    <source>
        <dbReference type="ARBA" id="ARBA00023002"/>
    </source>
</evidence>
<keyword evidence="3 8" id="KW-0349">Heme</keyword>
<keyword evidence="5 9" id="KW-0560">Oxidoreductase</keyword>
<evidence type="ECO:0000256" key="2">
    <source>
        <dbReference type="ARBA" id="ARBA00010617"/>
    </source>
</evidence>
<comment type="similarity">
    <text evidence="2 9">Belongs to the cytochrome P450 family.</text>
</comment>
<dbReference type="Gene3D" id="1.10.630.10">
    <property type="entry name" value="Cytochrome P450"/>
    <property type="match status" value="1"/>
</dbReference>
<dbReference type="FunFam" id="1.10.630.10:FF:000043">
    <property type="entry name" value="Cytochrome P450 99A2"/>
    <property type="match status" value="1"/>
</dbReference>
<keyword evidence="13" id="KW-1185">Reference proteome</keyword>
<dbReference type="SUPFAM" id="SSF48264">
    <property type="entry name" value="Cytochrome P450"/>
    <property type="match status" value="1"/>
</dbReference>
<evidence type="ECO:0000313" key="12">
    <source>
        <dbReference type="EMBL" id="CAL1414949.1"/>
    </source>
</evidence>
<dbReference type="EMBL" id="OZ034822">
    <property type="protein sequence ID" value="CAL1414949.1"/>
    <property type="molecule type" value="Genomic_DNA"/>
</dbReference>
<dbReference type="InterPro" id="IPR017972">
    <property type="entry name" value="Cyt_P450_CS"/>
</dbReference>
<dbReference type="GO" id="GO:0020037">
    <property type="term" value="F:heme binding"/>
    <property type="evidence" value="ECO:0007669"/>
    <property type="project" value="InterPro"/>
</dbReference>
<keyword evidence="11" id="KW-0812">Transmembrane</keyword>
<feature type="coiled-coil region" evidence="10">
    <location>
        <begin position="250"/>
        <end position="277"/>
    </location>
</feature>
<dbReference type="AlphaFoldDB" id="A0AAV2GW76"/>
<dbReference type="Proteomes" id="UP001497516">
    <property type="component" value="Chromosome 9"/>
</dbReference>
<dbReference type="GO" id="GO:0005506">
    <property type="term" value="F:iron ion binding"/>
    <property type="evidence" value="ECO:0007669"/>
    <property type="project" value="InterPro"/>
</dbReference>
<feature type="binding site" description="axial binding residue" evidence="8">
    <location>
        <position position="469"/>
    </location>
    <ligand>
        <name>heme</name>
        <dbReference type="ChEBI" id="CHEBI:30413"/>
    </ligand>
    <ligandPart>
        <name>Fe</name>
        <dbReference type="ChEBI" id="CHEBI:18248"/>
    </ligandPart>
</feature>
<dbReference type="GO" id="GO:0016705">
    <property type="term" value="F:oxidoreductase activity, acting on paired donors, with incorporation or reduction of molecular oxygen"/>
    <property type="evidence" value="ECO:0007669"/>
    <property type="project" value="InterPro"/>
</dbReference>
<dbReference type="PANTHER" id="PTHR47955:SF8">
    <property type="entry name" value="CYTOCHROME P450 71D11-LIKE"/>
    <property type="match status" value="1"/>
</dbReference>
<evidence type="ECO:0000256" key="1">
    <source>
        <dbReference type="ARBA" id="ARBA00001971"/>
    </source>
</evidence>
<protein>
    <recommendedName>
        <fullName evidence="14">Cytochrome P450</fullName>
    </recommendedName>
</protein>
<evidence type="ECO:0000256" key="3">
    <source>
        <dbReference type="ARBA" id="ARBA00022617"/>
    </source>
</evidence>
<keyword evidence="11" id="KW-0472">Membrane</keyword>
<dbReference type="PROSITE" id="PS00086">
    <property type="entry name" value="CYTOCHROME_P450"/>
    <property type="match status" value="1"/>
</dbReference>
<evidence type="ECO:0000256" key="11">
    <source>
        <dbReference type="SAM" id="Phobius"/>
    </source>
</evidence>
<evidence type="ECO:0000256" key="8">
    <source>
        <dbReference type="PIRSR" id="PIRSR602401-1"/>
    </source>
</evidence>
<dbReference type="Pfam" id="PF00067">
    <property type="entry name" value="p450"/>
    <property type="match status" value="1"/>
</dbReference>
<dbReference type="InterPro" id="IPR002401">
    <property type="entry name" value="Cyt_P450_E_grp-I"/>
</dbReference>